<proteinExistence type="predicted"/>
<evidence type="ECO:0000313" key="2">
    <source>
        <dbReference type="EMBL" id="QGR03279.1"/>
    </source>
</evidence>
<feature type="transmembrane region" description="Helical" evidence="1">
    <location>
        <begin position="33"/>
        <end position="59"/>
    </location>
</feature>
<accession>A0AAE6Q8S2</accession>
<keyword evidence="3" id="KW-1185">Reference proteome</keyword>
<organism evidence="2 3">
    <name type="scientific">Ehrlichia ruminantium</name>
    <name type="common">heartwater rickettsia</name>
    <name type="synonym">Cowdria ruminantium</name>
    <dbReference type="NCBI Taxonomy" id="779"/>
    <lineage>
        <taxon>Bacteria</taxon>
        <taxon>Pseudomonadati</taxon>
        <taxon>Pseudomonadota</taxon>
        <taxon>Alphaproteobacteria</taxon>
        <taxon>Rickettsiales</taxon>
        <taxon>Anaplasmataceae</taxon>
        <taxon>Ehrlichia</taxon>
    </lineage>
</organism>
<keyword evidence="1" id="KW-0812">Transmembrane</keyword>
<protein>
    <submittedName>
        <fullName evidence="2">Uncharacterized protein</fullName>
    </submittedName>
</protein>
<dbReference type="RefSeq" id="WP_158406450.1">
    <property type="nucleotide sequence ID" value="NZ_CP033454.1"/>
</dbReference>
<name>A0AAE6Q8S2_EHRRU</name>
<sequence length="507" mass="58721">MNKTSSIFLFCAIFVILATTLFAYFYFREKLNGMPLLIGIYTFLAIEGISLIFSFINLIKHRKGICIKYDSKDLIINTDKQNVIFIEMPQDELYKIEPDCNITNLVQHTGNIYDCSTYVSQNHGFLSPETKYKLNNTTNVSILTCQEDFHDIRGTSGLCIVVKNNPQLAELTQPSSLSISYNSKKKNTALLSLFSPRLYGHNNPKYFYSALQDKAIPIESLGNSECTVYDHVVSNILSTLPTEHSDDNSWFETGYGKIAISFFTKFSIQDISTYKKPFEPAITEALQHKIKRVQEYISNMTQEQCTDEFNKHVFSIIKNIHTSTSLKTTQYSFLHYNRHVNIRERICDLIYSDIYEHPLYRCIHIIAVQNCENNDPDMATNQFIINIFNTANIHLDTQPITRFIKNPDTLITQDTNIENEDFRRAIYELLGNKQQVSFRELIKLARNYMINRYSEHMKFYTIDTSDIELDIDYVTILTPERAITHNNTINDIDSVEEHSSTTRLIHD</sequence>
<keyword evidence="1" id="KW-0472">Membrane</keyword>
<dbReference type="Proteomes" id="UP000422822">
    <property type="component" value="Chromosome"/>
</dbReference>
<dbReference type="AlphaFoldDB" id="A0AAE6Q8S2"/>
<gene>
    <name evidence="2" type="ORF">EDL80_01540</name>
</gene>
<evidence type="ECO:0000313" key="3">
    <source>
        <dbReference type="Proteomes" id="UP000422822"/>
    </source>
</evidence>
<feature type="transmembrane region" description="Helical" evidence="1">
    <location>
        <begin position="7"/>
        <end position="27"/>
    </location>
</feature>
<reference evidence="2 3" key="1">
    <citation type="submission" date="2018-10" db="EMBL/GenBank/DDBJ databases">
        <title>Propagation and draft genome sequences of three atypical Erhlichia ruminantium isolates.</title>
        <authorList>
            <person name="Liebenberg J."/>
            <person name="Steyn H."/>
            <person name="Josemans A."/>
            <person name="Zweygarth E."/>
        </authorList>
    </citation>
    <scope>NUCLEOTIDE SEQUENCE [LARGE SCALE GENOMIC DNA]</scope>
    <source>
        <strain evidence="2 3">Omatjenne</strain>
    </source>
</reference>
<dbReference type="EMBL" id="CP033455">
    <property type="protein sequence ID" value="QGR03279.1"/>
    <property type="molecule type" value="Genomic_DNA"/>
</dbReference>
<evidence type="ECO:0000256" key="1">
    <source>
        <dbReference type="SAM" id="Phobius"/>
    </source>
</evidence>
<keyword evidence="1" id="KW-1133">Transmembrane helix</keyword>